<keyword evidence="1" id="KW-0812">Transmembrane</keyword>
<evidence type="ECO:0000259" key="2">
    <source>
        <dbReference type="Pfam" id="PF10756"/>
    </source>
</evidence>
<feature type="domain" description="Low molecular weight protein antigen 6 PH" evidence="2">
    <location>
        <begin position="75"/>
        <end position="141"/>
    </location>
</feature>
<dbReference type="Proteomes" id="UP001589890">
    <property type="component" value="Unassembled WGS sequence"/>
</dbReference>
<keyword evidence="1" id="KW-1133">Transmembrane helix</keyword>
<proteinExistence type="predicted"/>
<accession>A0ABV6QQJ4</accession>
<sequence>MPDLMAKTVAPLWQFRARVLAVMSAMLTASMVSVFGVIWIRLSDEIKETFTLFQRLTLLFFAGIVLWGLYRMATVRVAAYEDGLAVRNVFKSYRLKWSDISVLRLSPGDAWLQVFDQEGTRLGVLAVQTSDGPRAREAAKDLARIAKAHGAGRT</sequence>
<feature type="transmembrane region" description="Helical" evidence="1">
    <location>
        <begin position="52"/>
        <end position="70"/>
    </location>
</feature>
<dbReference type="InterPro" id="IPR019692">
    <property type="entry name" value="CFP-6_PH"/>
</dbReference>
<evidence type="ECO:0000313" key="3">
    <source>
        <dbReference type="EMBL" id="MFC0626907.1"/>
    </source>
</evidence>
<organism evidence="3 4">
    <name type="scientific">Kribbella deserti</name>
    <dbReference type="NCBI Taxonomy" id="1926257"/>
    <lineage>
        <taxon>Bacteria</taxon>
        <taxon>Bacillati</taxon>
        <taxon>Actinomycetota</taxon>
        <taxon>Actinomycetes</taxon>
        <taxon>Propionibacteriales</taxon>
        <taxon>Kribbellaceae</taxon>
        <taxon>Kribbella</taxon>
    </lineage>
</organism>
<dbReference type="EMBL" id="JBHLTC010000029">
    <property type="protein sequence ID" value="MFC0626907.1"/>
    <property type="molecule type" value="Genomic_DNA"/>
</dbReference>
<reference evidence="3 4" key="1">
    <citation type="submission" date="2024-09" db="EMBL/GenBank/DDBJ databases">
        <authorList>
            <person name="Sun Q."/>
            <person name="Mori K."/>
        </authorList>
    </citation>
    <scope>NUCLEOTIDE SEQUENCE [LARGE SCALE GENOMIC DNA]</scope>
    <source>
        <strain evidence="3 4">CGMCC 1.15906</strain>
    </source>
</reference>
<name>A0ABV6QQJ4_9ACTN</name>
<evidence type="ECO:0000313" key="4">
    <source>
        <dbReference type="Proteomes" id="UP001589890"/>
    </source>
</evidence>
<keyword evidence="4" id="KW-1185">Reference proteome</keyword>
<gene>
    <name evidence="3" type="ORF">ACFFGN_22695</name>
</gene>
<comment type="caution">
    <text evidence="3">The sequence shown here is derived from an EMBL/GenBank/DDBJ whole genome shotgun (WGS) entry which is preliminary data.</text>
</comment>
<dbReference type="Pfam" id="PF10756">
    <property type="entry name" value="bPH_6"/>
    <property type="match status" value="1"/>
</dbReference>
<feature type="transmembrane region" description="Helical" evidence="1">
    <location>
        <begin position="20"/>
        <end position="40"/>
    </location>
</feature>
<protein>
    <submittedName>
        <fullName evidence="3">PH domain-containing protein</fullName>
    </submittedName>
</protein>
<dbReference type="RefSeq" id="WP_380051009.1">
    <property type="nucleotide sequence ID" value="NZ_JBHLTC010000029.1"/>
</dbReference>
<keyword evidence="1" id="KW-0472">Membrane</keyword>
<evidence type="ECO:0000256" key="1">
    <source>
        <dbReference type="SAM" id="Phobius"/>
    </source>
</evidence>